<evidence type="ECO:0000259" key="1">
    <source>
        <dbReference type="Pfam" id="PF06938"/>
    </source>
</evidence>
<proteinExistence type="predicted"/>
<keyword evidence="4" id="KW-1185">Reference proteome</keyword>
<protein>
    <submittedName>
        <fullName evidence="3">DUF1285 domain-containing protein</fullName>
    </submittedName>
</protein>
<sequence>MDLSQLSASLRDSLDSLKDSSTGAPVESWDPPFCGDIPLKIAFDGTWLYQGTPFTRPKLVALFASVLKKEGNDYFLVTPAEKVKINVDDVPFVIIDWERRGTTIWVKTQTGSTFPLNSDHAVSCRPLPNQPDADIPYVKVRHNLYARFHQNVYYQMLDEADMIEQDGQTLLLLKSDGLSIILGQMKC</sequence>
<evidence type="ECO:0000313" key="4">
    <source>
        <dbReference type="Proteomes" id="UP000275281"/>
    </source>
</evidence>
<comment type="caution">
    <text evidence="3">The sequence shown here is derived from an EMBL/GenBank/DDBJ whole genome shotgun (WGS) entry which is preliminary data.</text>
</comment>
<feature type="domain" description="DUF1285" evidence="1">
    <location>
        <begin position="24"/>
        <end position="90"/>
    </location>
</feature>
<dbReference type="RefSeq" id="WP_124028091.1">
    <property type="nucleotide sequence ID" value="NZ_JBHRSN010000006.1"/>
</dbReference>
<evidence type="ECO:0000259" key="2">
    <source>
        <dbReference type="Pfam" id="PF21028"/>
    </source>
</evidence>
<gene>
    <name evidence="3" type="ORF">DRW07_11705</name>
</gene>
<dbReference type="OrthoDB" id="3078366at2"/>
<reference evidence="3 4" key="1">
    <citation type="submission" date="2018-11" db="EMBL/GenBank/DDBJ databases">
        <authorList>
            <person name="Ye M.-Q."/>
            <person name="Du Z.-J."/>
        </authorList>
    </citation>
    <scope>NUCLEOTIDE SEQUENCE [LARGE SCALE GENOMIC DNA]</scope>
    <source>
        <strain evidence="3 4">U0105</strain>
    </source>
</reference>
<dbReference type="Gene3D" id="2.30.270.10">
    <property type="entry name" value="duf1285 protein"/>
    <property type="match status" value="1"/>
</dbReference>
<organism evidence="3 4">
    <name type="scientific">Alteromonas sediminis</name>
    <dbReference type="NCBI Taxonomy" id="2259342"/>
    <lineage>
        <taxon>Bacteria</taxon>
        <taxon>Pseudomonadati</taxon>
        <taxon>Pseudomonadota</taxon>
        <taxon>Gammaproteobacteria</taxon>
        <taxon>Alteromonadales</taxon>
        <taxon>Alteromonadaceae</taxon>
        <taxon>Alteromonas/Salinimonas group</taxon>
        <taxon>Alteromonas</taxon>
    </lineage>
</organism>
<dbReference type="AlphaFoldDB" id="A0A3N5Z7P2"/>
<dbReference type="EMBL" id="RPOK01000003">
    <property type="protein sequence ID" value="RPJ66734.1"/>
    <property type="molecule type" value="Genomic_DNA"/>
</dbReference>
<accession>A0A3N5Z7P2</accession>
<dbReference type="Proteomes" id="UP000275281">
    <property type="component" value="Unassembled WGS sequence"/>
</dbReference>
<dbReference type="InterPro" id="IPR010707">
    <property type="entry name" value="DUF1285"/>
</dbReference>
<dbReference type="PIRSF" id="PIRSF029557">
    <property type="entry name" value="UCP029557"/>
    <property type="match status" value="1"/>
</dbReference>
<name>A0A3N5Z7P2_9ALTE</name>
<evidence type="ECO:0000313" key="3">
    <source>
        <dbReference type="EMBL" id="RPJ66734.1"/>
    </source>
</evidence>
<dbReference type="Gene3D" id="3.10.540.10">
    <property type="entry name" value="duf1285 like domain"/>
    <property type="match status" value="1"/>
</dbReference>
<dbReference type="Pfam" id="PF21028">
    <property type="entry name" value="DUF1285_C"/>
    <property type="match status" value="1"/>
</dbReference>
<dbReference type="InterPro" id="IPR048341">
    <property type="entry name" value="DUF1285_N"/>
</dbReference>
<dbReference type="InterPro" id="IPR023361">
    <property type="entry name" value="DUF1285_beta_roll_sf"/>
</dbReference>
<dbReference type="Pfam" id="PF06938">
    <property type="entry name" value="DUF1285_N"/>
    <property type="match status" value="1"/>
</dbReference>
<dbReference type="InterPro" id="IPR048342">
    <property type="entry name" value="DUF1285_C"/>
</dbReference>
<feature type="domain" description="DUF1285" evidence="2">
    <location>
        <begin position="91"/>
        <end position="177"/>
    </location>
</feature>